<dbReference type="SUPFAM" id="SSF56645">
    <property type="entry name" value="Acyl-CoA dehydrogenase NM domain-like"/>
    <property type="match status" value="2"/>
</dbReference>
<dbReference type="Pfam" id="PF02770">
    <property type="entry name" value="Acyl-CoA_dh_M"/>
    <property type="match status" value="1"/>
</dbReference>
<name>A0A1H1SNX7_9MICO</name>
<dbReference type="SUPFAM" id="SSF47203">
    <property type="entry name" value="Acyl-CoA dehydrogenase C-terminal domain-like"/>
    <property type="match status" value="2"/>
</dbReference>
<evidence type="ECO:0000313" key="10">
    <source>
        <dbReference type="Proteomes" id="UP000199597"/>
    </source>
</evidence>
<evidence type="ECO:0000259" key="8">
    <source>
        <dbReference type="Pfam" id="PF02771"/>
    </source>
</evidence>
<evidence type="ECO:0000256" key="4">
    <source>
        <dbReference type="ARBA" id="ARBA00022827"/>
    </source>
</evidence>
<keyword evidence="3" id="KW-0285">Flavoprotein</keyword>
<dbReference type="AlphaFoldDB" id="A0A1H1SNX7"/>
<proteinExistence type="inferred from homology"/>
<keyword evidence="4" id="KW-0274">FAD</keyword>
<sequence length="729" mass="77258">MKESIAIGDELTELAEVLDDFCTDRVSPDQIHAYIDAEDPGLPEFFSDLVGIGVLDLHLDEQQGGAGVGFMGLATAAEAMGRGLVPGPALPAMITSAVLRHGGSVSPAEDAAEGHGTALGAIGLDPGELLFDPRTATLSGTSAPIPSAATAEHVVLPVSDGEVRRWVLLRTSATEVLPCPSHDVTRPLARVRIEQAAPVEILDIDPELPSLIAAAAFAAEGSGIAQWCTDTAVEYARVREQFGAVIGSFQAVKHRIAGMHVAAAQVRALAWDAARCLDSDVSTEERRLVISAAAGTGVDLALDTVKDLVNTLGGIGFTWEHMAGFALRRAQSSRVLLGPGDRWRMEVARAAQNGARRGPALTYPEGAETVRQEIGDELDAIPGGSEAAACLADLGYTSPALPRPWGRGADALTQLIIDEELSARGLTPHDMVIGNWVVPSLIAHGTAEQKERFIAPSLRGDIRWCQLFSEPGAGSDLAGLTTSARKVDGGWVINGQKVWTSGARESDWGILLARTDPTARKHRGIGYFLLDMTTPGITVRPLRELTGEALFNEVFLDEVFIPEELMVGTPTDGWKVAVGTLANERVAMTGHSMFGGGDEALVSLLRGQAADDPLRLRMVGDLISVSLSGSLMGVRSMLKAMENETDSAESSLSKLVSTRNIQDTWEAVVEWSGPDGIDGIDMARAEDVATRSTVPTYMFLNTRSLTIAGGTTDIQLNIVAERILGLPRS</sequence>
<reference evidence="10" key="1">
    <citation type="submission" date="2016-10" db="EMBL/GenBank/DDBJ databases">
        <authorList>
            <person name="Varghese N."/>
            <person name="Submissions S."/>
        </authorList>
    </citation>
    <scope>NUCLEOTIDE SEQUENCE [LARGE SCALE GENOMIC DNA]</scope>
    <source>
        <strain evidence="10">DSM 23676</strain>
    </source>
</reference>
<feature type="domain" description="Acyl-CoA oxidase/dehydrogenase middle" evidence="7">
    <location>
        <begin position="465"/>
        <end position="549"/>
    </location>
</feature>
<dbReference type="InterPro" id="IPR009100">
    <property type="entry name" value="AcylCoA_DH/oxidase_NM_dom_sf"/>
</dbReference>
<dbReference type="InterPro" id="IPR006091">
    <property type="entry name" value="Acyl-CoA_Oxase/DH_mid-dom"/>
</dbReference>
<gene>
    <name evidence="9" type="ORF">SAMN04489752_1836</name>
</gene>
<dbReference type="GO" id="GO:0005886">
    <property type="term" value="C:plasma membrane"/>
    <property type="evidence" value="ECO:0007669"/>
    <property type="project" value="TreeGrafter"/>
</dbReference>
<dbReference type="Pfam" id="PF02771">
    <property type="entry name" value="Acyl-CoA_dh_N"/>
    <property type="match status" value="2"/>
</dbReference>
<evidence type="ECO:0000256" key="3">
    <source>
        <dbReference type="ARBA" id="ARBA00022630"/>
    </source>
</evidence>
<dbReference type="EMBL" id="LT629766">
    <property type="protein sequence ID" value="SDS49611.1"/>
    <property type="molecule type" value="Genomic_DNA"/>
</dbReference>
<dbReference type="InterPro" id="IPR036250">
    <property type="entry name" value="AcylCo_DH-like_C"/>
</dbReference>
<dbReference type="InterPro" id="IPR013786">
    <property type="entry name" value="AcylCoA_DH/ox_N"/>
</dbReference>
<dbReference type="Gene3D" id="2.40.110.10">
    <property type="entry name" value="Butyryl-CoA Dehydrogenase, subunit A, domain 2"/>
    <property type="match status" value="1"/>
</dbReference>
<dbReference type="Gene3D" id="1.20.140.10">
    <property type="entry name" value="Butyryl-CoA Dehydrogenase, subunit A, domain 3"/>
    <property type="match status" value="2"/>
</dbReference>
<dbReference type="InterPro" id="IPR009075">
    <property type="entry name" value="AcylCo_DH/oxidase_C"/>
</dbReference>
<dbReference type="OrthoDB" id="2769798at2"/>
<evidence type="ECO:0000259" key="7">
    <source>
        <dbReference type="Pfam" id="PF02770"/>
    </source>
</evidence>
<accession>A0A1H1SNX7</accession>
<dbReference type="RefSeq" id="WP_092012712.1">
    <property type="nucleotide sequence ID" value="NZ_LT629766.1"/>
</dbReference>
<evidence type="ECO:0000256" key="1">
    <source>
        <dbReference type="ARBA" id="ARBA00001974"/>
    </source>
</evidence>
<evidence type="ECO:0000259" key="6">
    <source>
        <dbReference type="Pfam" id="PF00441"/>
    </source>
</evidence>
<comment type="similarity">
    <text evidence="2">Belongs to the acyl-CoA dehydrogenase family.</text>
</comment>
<keyword evidence="5" id="KW-0560">Oxidoreductase</keyword>
<dbReference type="Pfam" id="PF00441">
    <property type="entry name" value="Acyl-CoA_dh_1"/>
    <property type="match status" value="2"/>
</dbReference>
<dbReference type="PANTHER" id="PTHR43292:SF4">
    <property type="entry name" value="ACYL-COA DEHYDROGENASE FADE34"/>
    <property type="match status" value="1"/>
</dbReference>
<feature type="domain" description="Acyl-CoA dehydrogenase/oxidase N-terminal" evidence="8">
    <location>
        <begin position="385"/>
        <end position="461"/>
    </location>
</feature>
<keyword evidence="10" id="KW-1185">Reference proteome</keyword>
<feature type="domain" description="Acyl-CoA dehydrogenase/oxidase C-terminal" evidence="6">
    <location>
        <begin position="216"/>
        <end position="350"/>
    </location>
</feature>
<dbReference type="STRING" id="1136497.SAMN04489752_1836"/>
<dbReference type="PANTHER" id="PTHR43292">
    <property type="entry name" value="ACYL-COA DEHYDROGENASE"/>
    <property type="match status" value="1"/>
</dbReference>
<evidence type="ECO:0000256" key="5">
    <source>
        <dbReference type="ARBA" id="ARBA00023002"/>
    </source>
</evidence>
<feature type="domain" description="Acyl-CoA dehydrogenase/oxidase C-terminal" evidence="6">
    <location>
        <begin position="572"/>
        <end position="724"/>
    </location>
</feature>
<dbReference type="Proteomes" id="UP000199597">
    <property type="component" value="Chromosome I"/>
</dbReference>
<dbReference type="FunFam" id="2.40.110.10:FF:000011">
    <property type="entry name" value="Acyl-CoA dehydrogenase FadE34"/>
    <property type="match status" value="1"/>
</dbReference>
<dbReference type="InterPro" id="IPR037069">
    <property type="entry name" value="AcylCoA_DH/ox_N_sf"/>
</dbReference>
<dbReference type="Gene3D" id="1.10.540.10">
    <property type="entry name" value="Acyl-CoA dehydrogenase/oxidase, N-terminal domain"/>
    <property type="match status" value="2"/>
</dbReference>
<evidence type="ECO:0000313" key="9">
    <source>
        <dbReference type="EMBL" id="SDS49611.1"/>
    </source>
</evidence>
<evidence type="ECO:0000256" key="2">
    <source>
        <dbReference type="ARBA" id="ARBA00009347"/>
    </source>
</evidence>
<dbReference type="InterPro" id="IPR052161">
    <property type="entry name" value="Mycobact_Acyl-CoA_DH"/>
</dbReference>
<dbReference type="GO" id="GO:0050660">
    <property type="term" value="F:flavin adenine dinucleotide binding"/>
    <property type="evidence" value="ECO:0007669"/>
    <property type="project" value="InterPro"/>
</dbReference>
<dbReference type="InterPro" id="IPR046373">
    <property type="entry name" value="Acyl-CoA_Oxase/DH_mid-dom_sf"/>
</dbReference>
<organism evidence="9 10">
    <name type="scientific">Brevibacterium siliguriense</name>
    <dbReference type="NCBI Taxonomy" id="1136497"/>
    <lineage>
        <taxon>Bacteria</taxon>
        <taxon>Bacillati</taxon>
        <taxon>Actinomycetota</taxon>
        <taxon>Actinomycetes</taxon>
        <taxon>Micrococcales</taxon>
        <taxon>Brevibacteriaceae</taxon>
        <taxon>Brevibacterium</taxon>
    </lineage>
</organism>
<protein>
    <submittedName>
        <fullName evidence="9">Acyl-CoA dehydrogenase</fullName>
    </submittedName>
</protein>
<dbReference type="GO" id="GO:0016627">
    <property type="term" value="F:oxidoreductase activity, acting on the CH-CH group of donors"/>
    <property type="evidence" value="ECO:0007669"/>
    <property type="project" value="InterPro"/>
</dbReference>
<feature type="domain" description="Acyl-CoA dehydrogenase/oxidase N-terminal" evidence="8">
    <location>
        <begin position="9"/>
        <end position="100"/>
    </location>
</feature>
<comment type="cofactor">
    <cofactor evidence="1">
        <name>FAD</name>
        <dbReference type="ChEBI" id="CHEBI:57692"/>
    </cofactor>
</comment>